<feature type="domain" description="C2H2-type" evidence="10">
    <location>
        <begin position="348"/>
        <end position="376"/>
    </location>
</feature>
<evidence type="ECO:0000259" key="11">
    <source>
        <dbReference type="PROSITE" id="PS51534"/>
    </source>
</evidence>
<feature type="domain" description="SEFIR" evidence="11">
    <location>
        <begin position="57"/>
        <end position="211"/>
    </location>
</feature>
<dbReference type="Gene3D" id="3.40.50.11530">
    <property type="match status" value="1"/>
</dbReference>
<keyword evidence="5 9" id="KW-0472">Membrane</keyword>
<keyword evidence="4 9" id="KW-1133">Transmembrane helix</keyword>
<dbReference type="SMART" id="SM00355">
    <property type="entry name" value="ZnF_C2H2"/>
    <property type="match status" value="4"/>
</dbReference>
<feature type="domain" description="C2H2-type" evidence="10">
    <location>
        <begin position="321"/>
        <end position="343"/>
    </location>
</feature>
<dbReference type="Proteomes" id="UP000050794">
    <property type="component" value="Unassembled WGS sequence"/>
</dbReference>
<name>A0A183V733_TOXCA</name>
<keyword evidence="8" id="KW-0479">Metal-binding</keyword>
<dbReference type="Gene3D" id="3.30.160.60">
    <property type="entry name" value="Classic Zinc Finger"/>
    <property type="match status" value="1"/>
</dbReference>
<dbReference type="GO" id="GO:0030368">
    <property type="term" value="F:interleukin-17 receptor activity"/>
    <property type="evidence" value="ECO:0007669"/>
    <property type="project" value="InterPro"/>
</dbReference>
<dbReference type="PROSITE" id="PS50157">
    <property type="entry name" value="ZINC_FINGER_C2H2_2"/>
    <property type="match status" value="2"/>
</dbReference>
<dbReference type="PANTHER" id="PTHR15583:SF7">
    <property type="entry name" value="INTERLEUKIN CYTOKINE RECEPTOR-RELATED PROTEIN 2"/>
    <property type="match status" value="1"/>
</dbReference>
<dbReference type="SUPFAM" id="SSF57667">
    <property type="entry name" value="beta-beta-alpha zinc fingers"/>
    <property type="match status" value="1"/>
</dbReference>
<keyword evidence="8" id="KW-0863">Zinc-finger</keyword>
<evidence type="ECO:0000313" key="13">
    <source>
        <dbReference type="Proteomes" id="UP000050794"/>
    </source>
</evidence>
<evidence type="ECO:0000256" key="4">
    <source>
        <dbReference type="ARBA" id="ARBA00022989"/>
    </source>
</evidence>
<keyword evidence="7" id="KW-0325">Glycoprotein</keyword>
<keyword evidence="3" id="KW-0732">Signal</keyword>
<keyword evidence="8" id="KW-0862">Zinc</keyword>
<proteinExistence type="predicted"/>
<keyword evidence="6" id="KW-0675">Receptor</keyword>
<dbReference type="EMBL" id="UYWY01023697">
    <property type="protein sequence ID" value="VDM47874.1"/>
    <property type="molecule type" value="Genomic_DNA"/>
</dbReference>
<dbReference type="PANTHER" id="PTHR15583">
    <property type="entry name" value="INTERLEUKIN-17 RECEPTOR"/>
    <property type="match status" value="1"/>
</dbReference>
<reference evidence="12 13" key="2">
    <citation type="submission" date="2018-11" db="EMBL/GenBank/DDBJ databases">
        <authorList>
            <consortium name="Pathogen Informatics"/>
        </authorList>
    </citation>
    <scope>NUCLEOTIDE SEQUENCE [LARGE SCALE GENOMIC DNA]</scope>
</reference>
<organism evidence="13 14">
    <name type="scientific">Toxocara canis</name>
    <name type="common">Canine roundworm</name>
    <dbReference type="NCBI Taxonomy" id="6265"/>
    <lineage>
        <taxon>Eukaryota</taxon>
        <taxon>Metazoa</taxon>
        <taxon>Ecdysozoa</taxon>
        <taxon>Nematoda</taxon>
        <taxon>Chromadorea</taxon>
        <taxon>Rhabditida</taxon>
        <taxon>Spirurina</taxon>
        <taxon>Ascaridomorpha</taxon>
        <taxon>Ascaridoidea</taxon>
        <taxon>Toxocaridae</taxon>
        <taxon>Toxocara</taxon>
    </lineage>
</organism>
<dbReference type="GO" id="GO:0016020">
    <property type="term" value="C:membrane"/>
    <property type="evidence" value="ECO:0007669"/>
    <property type="project" value="UniProtKB-SubCell"/>
</dbReference>
<evidence type="ECO:0000256" key="5">
    <source>
        <dbReference type="ARBA" id="ARBA00023136"/>
    </source>
</evidence>
<dbReference type="InterPro" id="IPR013087">
    <property type="entry name" value="Znf_C2H2_type"/>
</dbReference>
<evidence type="ECO:0000256" key="2">
    <source>
        <dbReference type="ARBA" id="ARBA00022692"/>
    </source>
</evidence>
<keyword evidence="2 9" id="KW-0812">Transmembrane</keyword>
<evidence type="ECO:0000313" key="14">
    <source>
        <dbReference type="WBParaSite" id="TCNE_0001655401-mRNA-1"/>
    </source>
</evidence>
<dbReference type="InterPro" id="IPR039465">
    <property type="entry name" value="IL-17_rcpt-like"/>
</dbReference>
<dbReference type="WBParaSite" id="TCNE_0001655401-mRNA-1">
    <property type="protein sequence ID" value="TCNE_0001655401-mRNA-1"/>
    <property type="gene ID" value="TCNE_0001655401"/>
</dbReference>
<dbReference type="PROSITE" id="PS51534">
    <property type="entry name" value="SEFIR"/>
    <property type="match status" value="1"/>
</dbReference>
<dbReference type="InterPro" id="IPR036236">
    <property type="entry name" value="Znf_C2H2_sf"/>
</dbReference>
<evidence type="ECO:0000256" key="7">
    <source>
        <dbReference type="ARBA" id="ARBA00023180"/>
    </source>
</evidence>
<evidence type="ECO:0000259" key="10">
    <source>
        <dbReference type="PROSITE" id="PS50157"/>
    </source>
</evidence>
<keyword evidence="13" id="KW-1185">Reference proteome</keyword>
<evidence type="ECO:0000256" key="3">
    <source>
        <dbReference type="ARBA" id="ARBA00022729"/>
    </source>
</evidence>
<protein>
    <submittedName>
        <fullName evidence="14">C2H2-type domain-containing protein</fullName>
    </submittedName>
</protein>
<dbReference type="AlphaFoldDB" id="A0A183V733"/>
<dbReference type="InterPro" id="IPR013568">
    <property type="entry name" value="SEFIR_dom"/>
</dbReference>
<reference evidence="14" key="1">
    <citation type="submission" date="2016-06" db="UniProtKB">
        <authorList>
            <consortium name="WormBaseParasite"/>
        </authorList>
    </citation>
    <scope>IDENTIFICATION</scope>
</reference>
<evidence type="ECO:0000256" key="9">
    <source>
        <dbReference type="SAM" id="Phobius"/>
    </source>
</evidence>
<evidence type="ECO:0000256" key="6">
    <source>
        <dbReference type="ARBA" id="ARBA00023170"/>
    </source>
</evidence>
<evidence type="ECO:0000313" key="12">
    <source>
        <dbReference type="EMBL" id="VDM47874.1"/>
    </source>
</evidence>
<comment type="subcellular location">
    <subcellularLocation>
        <location evidence="1">Membrane</location>
        <topology evidence="1">Single-pass type I membrane protein</topology>
    </subcellularLocation>
</comment>
<evidence type="ECO:0000256" key="1">
    <source>
        <dbReference type="ARBA" id="ARBA00004479"/>
    </source>
</evidence>
<accession>A0A183V733</accession>
<dbReference type="GO" id="GO:0008270">
    <property type="term" value="F:zinc ion binding"/>
    <property type="evidence" value="ECO:0007669"/>
    <property type="project" value="UniProtKB-KW"/>
</dbReference>
<dbReference type="Pfam" id="PF08357">
    <property type="entry name" value="SEFIR"/>
    <property type="match status" value="1"/>
</dbReference>
<sequence length="521" mass="58084">MKARIVLTRVGTICVQRDGTPGLLLFVALVMLGALVYARVSRSRCAHVERDIVLTQRPSVLIVYTDDCAAHSACVLALAKFLDDVANADVHIDQLELNTSGVIPTRWLVDTFEKSQYVLVVFSEGSQLVLRGATLQCERPFPDLFHTAINHVISELNRSISSQGAVTTRALSKRFLFVHMSYSPPSVIPSNIAAFPVRVLSIPSQVGELIARLHGQPVDSRVVHQADTTRLEEAVEEVLSFRRSNPSWLDGRIAHQTEKDVLKPDVTSIPMGEPQSLPTVDEQIQLARQLNIEPPDNEPHLIMQESERCRKKERRKAEKRHKCPQCDAAFAFPNKLRLHFKSHHSLSHVCDRCDAQFDRFVQLRTHMAFAHKTKHQCHLCAYSSSVKAELKKHVVANHENGVKCTIEGCNITIAYNRLKRHVREVHCRDTKVGHTVEAEQLGEMRSLSCGGTSTDECASMAGSHEDPLVSNVELQNGPVLDDMANLSCAKKDDASAAMPLQELPDCGMVLFAFFSSARFLR</sequence>
<dbReference type="PROSITE" id="PS00028">
    <property type="entry name" value="ZINC_FINGER_C2H2_1"/>
    <property type="match status" value="1"/>
</dbReference>
<gene>
    <name evidence="12" type="ORF">TCNE_LOCUS16553</name>
</gene>
<feature type="transmembrane region" description="Helical" evidence="9">
    <location>
        <begin position="21"/>
        <end position="40"/>
    </location>
</feature>
<evidence type="ECO:0000256" key="8">
    <source>
        <dbReference type="PROSITE-ProRule" id="PRU00042"/>
    </source>
</evidence>